<evidence type="ECO:0000313" key="1">
    <source>
        <dbReference type="EMBL" id="SMP35948.1"/>
    </source>
</evidence>
<protein>
    <submittedName>
        <fullName evidence="1">Uncharacterized protein</fullName>
    </submittedName>
</protein>
<evidence type="ECO:0000313" key="2">
    <source>
        <dbReference type="Proteomes" id="UP001157915"/>
    </source>
</evidence>
<reference evidence="1 2" key="1">
    <citation type="submission" date="2017-05" db="EMBL/GenBank/DDBJ databases">
        <authorList>
            <person name="Varghese N."/>
            <person name="Submissions S."/>
        </authorList>
    </citation>
    <scope>NUCLEOTIDE SEQUENCE [LARGE SCALE GENOMIC DNA]</scope>
    <source>
        <strain evidence="1 2">DSM 15360</strain>
    </source>
</reference>
<organism evidence="1 2">
    <name type="scientific">Algoriphagus winogradskyi</name>
    <dbReference type="NCBI Taxonomy" id="237017"/>
    <lineage>
        <taxon>Bacteria</taxon>
        <taxon>Pseudomonadati</taxon>
        <taxon>Bacteroidota</taxon>
        <taxon>Cytophagia</taxon>
        <taxon>Cytophagales</taxon>
        <taxon>Cyclobacteriaceae</taxon>
        <taxon>Algoriphagus</taxon>
    </lineage>
</organism>
<sequence>MRNILTIVFILLSIHLFGQKDKADNVIEMNTKFTLELQTEDSLTYKFKIVSKEPFSTEIEWSNARNYLDSVSLKNQIQGILTRGKFGSRTNTILLIQNGLDKSISYKLKIKVPQKRKPIKTSVVDLLPNVPSTELWPYMIEYVQFSDFTAAPEPEEFVFEPQIDSSCIKNKDFNIKYGNELFIKHSNLTINGLKNDNLFELNKLIQFEDSLKTEDISLGNNWGLGESIYPNNNNFTFGNPISYRRLECPYFDGTVNYFYTKKEKSVKVVSYGWKEFKESDFPISTNSDSEDKNKAFKEKYDFVLTEISKFLGEPISNETEDSGRRKTKWKSDDNINAYLFNFSNINEIRLYIFKE</sequence>
<accession>A0ABY1PL97</accession>
<proteinExistence type="predicted"/>
<gene>
    <name evidence="1" type="ORF">SAMN06265367_11197</name>
</gene>
<comment type="caution">
    <text evidence="1">The sequence shown here is derived from an EMBL/GenBank/DDBJ whole genome shotgun (WGS) entry which is preliminary data.</text>
</comment>
<keyword evidence="2" id="KW-1185">Reference proteome</keyword>
<dbReference type="RefSeq" id="WP_283414857.1">
    <property type="nucleotide sequence ID" value="NZ_FXUA01000011.1"/>
</dbReference>
<dbReference type="EMBL" id="FXUA01000011">
    <property type="protein sequence ID" value="SMP35948.1"/>
    <property type="molecule type" value="Genomic_DNA"/>
</dbReference>
<name>A0ABY1PL97_9BACT</name>
<dbReference type="Proteomes" id="UP001157915">
    <property type="component" value="Unassembled WGS sequence"/>
</dbReference>